<feature type="compositionally biased region" description="Gly residues" evidence="1">
    <location>
        <begin position="195"/>
        <end position="222"/>
    </location>
</feature>
<reference evidence="3 4" key="1">
    <citation type="submission" date="2017-09" db="EMBL/GenBank/DDBJ databases">
        <title>Biodiversity and function of Thalassospira species in the particle-attached aromatic-hydrocarbon-degrading consortia from the surface seawater of the China South Sea.</title>
        <authorList>
            <person name="Dong C."/>
            <person name="Lai Q."/>
            <person name="Shao Z."/>
        </authorList>
    </citation>
    <scope>NUCLEOTIDE SEQUENCE [LARGE SCALE GENOMIC DNA]</scope>
    <source>
        <strain evidence="3 4">139Z-12</strain>
    </source>
</reference>
<dbReference type="Pfam" id="PF03797">
    <property type="entry name" value="Autotransporter"/>
    <property type="match status" value="1"/>
</dbReference>
<name>A0A2N3L6E0_9PROT</name>
<dbReference type="GO" id="GO:0019867">
    <property type="term" value="C:outer membrane"/>
    <property type="evidence" value="ECO:0007669"/>
    <property type="project" value="InterPro"/>
</dbReference>
<evidence type="ECO:0000259" key="2">
    <source>
        <dbReference type="PROSITE" id="PS51208"/>
    </source>
</evidence>
<dbReference type="SMART" id="SM00869">
    <property type="entry name" value="Autotransporter"/>
    <property type="match status" value="1"/>
</dbReference>
<comment type="caution">
    <text evidence="3">The sequence shown here is derived from an EMBL/GenBank/DDBJ whole genome shotgun (WGS) entry which is preliminary data.</text>
</comment>
<gene>
    <name evidence="3" type="ORF">COO92_11720</name>
</gene>
<evidence type="ECO:0000256" key="1">
    <source>
        <dbReference type="SAM" id="MobiDB-lite"/>
    </source>
</evidence>
<dbReference type="InterPro" id="IPR036709">
    <property type="entry name" value="Autotransporte_beta_dom_sf"/>
</dbReference>
<dbReference type="EMBL" id="NXGX01000004">
    <property type="protein sequence ID" value="PKR58399.1"/>
    <property type="molecule type" value="Genomic_DNA"/>
</dbReference>
<proteinExistence type="predicted"/>
<dbReference type="NCBIfam" id="TIGR01414">
    <property type="entry name" value="autotrans_barl"/>
    <property type="match status" value="1"/>
</dbReference>
<evidence type="ECO:0000313" key="3">
    <source>
        <dbReference type="EMBL" id="PKR58399.1"/>
    </source>
</evidence>
<feature type="region of interest" description="Disordered" evidence="1">
    <location>
        <begin position="138"/>
        <end position="157"/>
    </location>
</feature>
<keyword evidence="4" id="KW-1185">Reference proteome</keyword>
<accession>A0A2N3L6E0</accession>
<feature type="region of interest" description="Disordered" evidence="1">
    <location>
        <begin position="195"/>
        <end position="234"/>
    </location>
</feature>
<dbReference type="InterPro" id="IPR006315">
    <property type="entry name" value="OM_autotransptr_brl_dom"/>
</dbReference>
<dbReference type="Proteomes" id="UP000233332">
    <property type="component" value="Unassembled WGS sequence"/>
</dbReference>
<sequence length="619" mass="63640">MRHQNVIHCGGIALFSGLLGTVGFGSFYSSSALAAGGPACSSSSSSGNVTSGSTTATLVRGSMATTDTYTVNLTGSYLDNYRVSIFDHATSGEQTFQSGTFPNGGTKTVTISPTANSSDASLRIEYVDANYDASVTCTSSAQSGSENSSETTTSQVVSAVSRSQTTVIQQNIGARVSAVTGSVGGSVGGGATGGATGSSGGATGSAGGSGAGGAGGAGGGEPSDGTNFASFDATDDSSITDSQYALRRLAMIGDFDSSQGSLNILGLGPTDQGTVGGAGGIDGRSALDTSSPFTVWGHGSFTSVDNDYVSGSADNRYDGDVWGYNVGLDYSFSPVLTAGMSLGYNDTDLTTKFNSGTYAEQGWVVSPYAIYRPIDNLNVVAEAGFGQGDIDTTRDSGAVQGNTESELWYAALRGSYRTTPVSELPFFAVTPSVGLIAARKTVDSYAESDGTAVATTRSNTRQINPSVEASYDLFPTESLTITPFAETGVIYDFTDEINDDATAYNIGGGVRLSDRATGLNAALEANYLAGRTDYNEYTIGGTVTYGFALYDNDGRNLGIVKPFFASNLNEYGNQRIRTGLGFDSGLLTSELAVSHMMSVANDDDDTDTSSVELRISMPF</sequence>
<organism evidence="3 4">
    <name type="scientific">Thalassospira lohafexi</name>
    <dbReference type="NCBI Taxonomy" id="744227"/>
    <lineage>
        <taxon>Bacteria</taxon>
        <taxon>Pseudomonadati</taxon>
        <taxon>Pseudomonadota</taxon>
        <taxon>Alphaproteobacteria</taxon>
        <taxon>Rhodospirillales</taxon>
        <taxon>Thalassospiraceae</taxon>
        <taxon>Thalassospira</taxon>
    </lineage>
</organism>
<dbReference type="PROSITE" id="PS51208">
    <property type="entry name" value="AUTOTRANSPORTER"/>
    <property type="match status" value="1"/>
</dbReference>
<feature type="domain" description="Autotransporter" evidence="2">
    <location>
        <begin position="288"/>
        <end position="547"/>
    </location>
</feature>
<dbReference type="Gene3D" id="2.40.128.130">
    <property type="entry name" value="Autotransporter beta-domain"/>
    <property type="match status" value="1"/>
</dbReference>
<protein>
    <recommendedName>
        <fullName evidence="2">Autotransporter domain-containing protein</fullName>
    </recommendedName>
</protein>
<feature type="compositionally biased region" description="Low complexity" evidence="1">
    <location>
        <begin position="139"/>
        <end position="157"/>
    </location>
</feature>
<dbReference type="InterPro" id="IPR005546">
    <property type="entry name" value="Autotransporte_beta"/>
</dbReference>
<evidence type="ECO:0000313" key="4">
    <source>
        <dbReference type="Proteomes" id="UP000233332"/>
    </source>
</evidence>
<dbReference type="AlphaFoldDB" id="A0A2N3L6E0"/>
<dbReference type="SUPFAM" id="SSF103515">
    <property type="entry name" value="Autotransporter"/>
    <property type="match status" value="1"/>
</dbReference>
<dbReference type="RefSeq" id="WP_101302287.1">
    <property type="nucleotide sequence ID" value="NZ_NXGX01000004.1"/>
</dbReference>